<accession>A0AAD5DKH0</accession>
<feature type="region of interest" description="Disordered" evidence="2">
    <location>
        <begin position="1"/>
        <end position="71"/>
    </location>
</feature>
<gene>
    <name evidence="3" type="ORF">COHA_006990</name>
</gene>
<dbReference type="PANTHER" id="PTHR12794:SF0">
    <property type="entry name" value="GEM-ASSOCIATED PROTEIN 2"/>
    <property type="match status" value="1"/>
</dbReference>
<feature type="region of interest" description="Disordered" evidence="2">
    <location>
        <begin position="94"/>
        <end position="117"/>
    </location>
</feature>
<comment type="caution">
    <text evidence="3">The sequence shown here is derived from an EMBL/GenBank/DDBJ whole genome shotgun (WGS) entry which is preliminary data.</text>
</comment>
<dbReference type="GO" id="GO:0032797">
    <property type="term" value="C:SMN complex"/>
    <property type="evidence" value="ECO:0007669"/>
    <property type="project" value="TreeGrafter"/>
</dbReference>
<name>A0AAD5DKH0_9CHLO</name>
<sequence>MQAAEGEQAEPAWREEAATEAAGAVAACDDEQECEDEEGSDEEDSSSDAEADRREFGIYQALPVEPGEPDWDAECLDVQEYLRRVRYEAEHLPDVVTAAPPSQQTAADAPNPQRDQPTSFDRFLAADPGVAACDPSLKPSAAWTLDFLRQFSQLRRRLQRHLQVRRQLHAAIRQVVREEQLDPAAAALLYALSARIEKPLHAGTCALYRQLLRLCASQRAALASAADPALPHLNIMIVVAGAYFGQDEELATMWDDDE</sequence>
<dbReference type="PANTHER" id="PTHR12794">
    <property type="entry name" value="GEMIN2"/>
    <property type="match status" value="1"/>
</dbReference>
<dbReference type="Pfam" id="PF04938">
    <property type="entry name" value="SIP1"/>
    <property type="match status" value="1"/>
</dbReference>
<evidence type="ECO:0008006" key="5">
    <source>
        <dbReference type="Google" id="ProtNLM"/>
    </source>
</evidence>
<organism evidence="3 4">
    <name type="scientific">Chlorella ohadii</name>
    <dbReference type="NCBI Taxonomy" id="2649997"/>
    <lineage>
        <taxon>Eukaryota</taxon>
        <taxon>Viridiplantae</taxon>
        <taxon>Chlorophyta</taxon>
        <taxon>core chlorophytes</taxon>
        <taxon>Trebouxiophyceae</taxon>
        <taxon>Chlorellales</taxon>
        <taxon>Chlorellaceae</taxon>
        <taxon>Chlorella clade</taxon>
        <taxon>Chlorella</taxon>
    </lineage>
</organism>
<keyword evidence="4" id="KW-1185">Reference proteome</keyword>
<comment type="similarity">
    <text evidence="1">Belongs to the gemin-2 family.</text>
</comment>
<evidence type="ECO:0000256" key="1">
    <source>
        <dbReference type="ARBA" id="ARBA00025758"/>
    </source>
</evidence>
<dbReference type="InterPro" id="IPR035426">
    <property type="entry name" value="Gemin2/Brr1"/>
</dbReference>
<dbReference type="Proteomes" id="UP001205105">
    <property type="component" value="Unassembled WGS sequence"/>
</dbReference>
<evidence type="ECO:0000313" key="4">
    <source>
        <dbReference type="Proteomes" id="UP001205105"/>
    </source>
</evidence>
<dbReference type="GO" id="GO:0000387">
    <property type="term" value="P:spliceosomal snRNP assembly"/>
    <property type="evidence" value="ECO:0007669"/>
    <property type="project" value="InterPro"/>
</dbReference>
<reference evidence="3" key="1">
    <citation type="submission" date="2020-11" db="EMBL/GenBank/DDBJ databases">
        <title>Chlorella ohadii genome sequencing and assembly.</title>
        <authorList>
            <person name="Murik O."/>
            <person name="Treves H."/>
            <person name="Kedem I."/>
            <person name="Shotland Y."/>
            <person name="Kaplan A."/>
        </authorList>
    </citation>
    <scope>NUCLEOTIDE SEQUENCE</scope>
    <source>
        <strain evidence="3">1</strain>
    </source>
</reference>
<dbReference type="EMBL" id="JADXDR010000104">
    <property type="protein sequence ID" value="KAI7839292.1"/>
    <property type="molecule type" value="Genomic_DNA"/>
</dbReference>
<evidence type="ECO:0000256" key="2">
    <source>
        <dbReference type="SAM" id="MobiDB-lite"/>
    </source>
</evidence>
<evidence type="ECO:0000313" key="3">
    <source>
        <dbReference type="EMBL" id="KAI7839292.1"/>
    </source>
</evidence>
<dbReference type="AlphaFoldDB" id="A0AAD5DKH0"/>
<dbReference type="GO" id="GO:0005634">
    <property type="term" value="C:nucleus"/>
    <property type="evidence" value="ECO:0007669"/>
    <property type="project" value="TreeGrafter"/>
</dbReference>
<dbReference type="Gene3D" id="1.20.58.1070">
    <property type="match status" value="1"/>
</dbReference>
<proteinExistence type="inferred from homology"/>
<feature type="compositionally biased region" description="Acidic residues" evidence="2">
    <location>
        <begin position="28"/>
        <end position="49"/>
    </location>
</feature>
<protein>
    <recommendedName>
        <fullName evidence="5">Gem-associated protein 2</fullName>
    </recommendedName>
</protein>